<proteinExistence type="predicted"/>
<reference evidence="10" key="1">
    <citation type="submission" date="2016-02" db="EMBL/GenBank/DDBJ databases">
        <authorList>
            <person name="Holder M.E."/>
            <person name="Ajami N.J."/>
            <person name="Petrosino J.F."/>
        </authorList>
    </citation>
    <scope>NUCLEOTIDE SEQUENCE [LARGE SCALE GENOMIC DNA]</scope>
    <source>
        <strain evidence="10">CCUG 36733</strain>
    </source>
</reference>
<dbReference type="SUPFAM" id="SSF101967">
    <property type="entry name" value="Adhesin YadA, collagen-binding domain"/>
    <property type="match status" value="1"/>
</dbReference>
<dbReference type="InterPro" id="IPR011049">
    <property type="entry name" value="Serralysin-like_metalloprot_C"/>
</dbReference>
<organism evidence="9 10">
    <name type="scientific">Actinomyces radicidentis</name>
    <dbReference type="NCBI Taxonomy" id="111015"/>
    <lineage>
        <taxon>Bacteria</taxon>
        <taxon>Bacillati</taxon>
        <taxon>Actinomycetota</taxon>
        <taxon>Actinomycetes</taxon>
        <taxon>Actinomycetales</taxon>
        <taxon>Actinomycetaceae</taxon>
        <taxon>Actinomyces</taxon>
    </lineage>
</organism>
<dbReference type="Proteomes" id="UP000065220">
    <property type="component" value="Chromosome"/>
</dbReference>
<dbReference type="KEGG" id="ard:AXF14_04535"/>
<keyword evidence="2 6" id="KW-0812">Transmembrane</keyword>
<evidence type="ECO:0000256" key="2">
    <source>
        <dbReference type="ARBA" id="ARBA00022692"/>
    </source>
</evidence>
<feature type="transmembrane region" description="Helical" evidence="6">
    <location>
        <begin position="701"/>
        <end position="721"/>
    </location>
</feature>
<keyword evidence="4 6" id="KW-0472">Membrane</keyword>
<dbReference type="InterPro" id="IPR023908">
    <property type="entry name" value="xxxLxxG_rpt"/>
</dbReference>
<feature type="transmembrane region" description="Helical" evidence="6">
    <location>
        <begin position="742"/>
        <end position="764"/>
    </location>
</feature>
<keyword evidence="7" id="KW-0732">Signal</keyword>
<dbReference type="AlphaFoldDB" id="A0A0X8JEJ1"/>
<dbReference type="RefSeq" id="WP_067941208.1">
    <property type="nucleotide sequence ID" value="NZ_CAUSVG010000075.1"/>
</dbReference>
<feature type="transmembrane region" description="Helical" evidence="6">
    <location>
        <begin position="799"/>
        <end position="817"/>
    </location>
</feature>
<comment type="subcellular location">
    <subcellularLocation>
        <location evidence="1">Membrane</location>
        <topology evidence="1">Multi-pass membrane protein</topology>
    </subcellularLocation>
</comment>
<evidence type="ECO:0000256" key="7">
    <source>
        <dbReference type="SAM" id="SignalP"/>
    </source>
</evidence>
<keyword evidence="10" id="KW-1185">Reference proteome</keyword>
<evidence type="ECO:0000256" key="3">
    <source>
        <dbReference type="ARBA" id="ARBA00022989"/>
    </source>
</evidence>
<name>A0A0X8JEJ1_ACTRD</name>
<feature type="region of interest" description="Disordered" evidence="5">
    <location>
        <begin position="637"/>
        <end position="662"/>
    </location>
</feature>
<dbReference type="InterPro" id="IPR013525">
    <property type="entry name" value="ABC2_TM"/>
</dbReference>
<evidence type="ECO:0000313" key="9">
    <source>
        <dbReference type="EMBL" id="AMD86998.1"/>
    </source>
</evidence>
<accession>A0A0X8JEJ1</accession>
<dbReference type="Gene3D" id="1.10.287.950">
    <property type="entry name" value="Methyl-accepting chemotaxis protein"/>
    <property type="match status" value="1"/>
</dbReference>
<dbReference type="GO" id="GO:0016020">
    <property type="term" value="C:membrane"/>
    <property type="evidence" value="ECO:0007669"/>
    <property type="project" value="UniProtKB-SubCell"/>
</dbReference>
<dbReference type="OrthoDB" id="9811483at2"/>
<dbReference type="Pfam" id="PF12698">
    <property type="entry name" value="ABC2_membrane_3"/>
    <property type="match status" value="1"/>
</dbReference>
<dbReference type="Gene3D" id="3.40.1710.10">
    <property type="entry name" value="abc type-2 transporter like domain"/>
    <property type="match status" value="1"/>
</dbReference>
<evidence type="ECO:0000313" key="10">
    <source>
        <dbReference type="Proteomes" id="UP000065220"/>
    </source>
</evidence>
<evidence type="ECO:0000256" key="5">
    <source>
        <dbReference type="SAM" id="MobiDB-lite"/>
    </source>
</evidence>
<dbReference type="PANTHER" id="PTHR43077:SF10">
    <property type="entry name" value="TRANSPORT PERMEASE PROTEIN"/>
    <property type="match status" value="1"/>
</dbReference>
<dbReference type="NCBIfam" id="TIGR03057">
    <property type="entry name" value="xxxLxxG_by_4"/>
    <property type="match status" value="8"/>
</dbReference>
<keyword evidence="3 6" id="KW-1133">Transmembrane helix</keyword>
<feature type="transmembrane region" description="Helical" evidence="6">
    <location>
        <begin position="851"/>
        <end position="874"/>
    </location>
</feature>
<evidence type="ECO:0000256" key="4">
    <source>
        <dbReference type="ARBA" id="ARBA00023136"/>
    </source>
</evidence>
<dbReference type="EMBL" id="CP014228">
    <property type="protein sequence ID" value="AMD86998.1"/>
    <property type="molecule type" value="Genomic_DNA"/>
</dbReference>
<feature type="transmembrane region" description="Helical" evidence="6">
    <location>
        <begin position="770"/>
        <end position="792"/>
    </location>
</feature>
<evidence type="ECO:0000256" key="6">
    <source>
        <dbReference type="SAM" id="Phobius"/>
    </source>
</evidence>
<dbReference type="GO" id="GO:0140359">
    <property type="term" value="F:ABC-type transporter activity"/>
    <property type="evidence" value="ECO:0007669"/>
    <property type="project" value="InterPro"/>
</dbReference>
<evidence type="ECO:0000256" key="1">
    <source>
        <dbReference type="ARBA" id="ARBA00004141"/>
    </source>
</evidence>
<gene>
    <name evidence="9" type="ORF">AXF14_04535</name>
</gene>
<feature type="signal peptide" evidence="7">
    <location>
        <begin position="1"/>
        <end position="34"/>
    </location>
</feature>
<feature type="domain" description="ABC-2 type transporter transmembrane" evidence="8">
    <location>
        <begin position="9"/>
        <end position="154"/>
    </location>
</feature>
<feature type="chain" id="PRO_5007067362" description="ABC-2 type transporter transmembrane domain-containing protein" evidence="7">
    <location>
        <begin position="35"/>
        <end position="894"/>
    </location>
</feature>
<evidence type="ECO:0000259" key="8">
    <source>
        <dbReference type="Pfam" id="PF12698"/>
    </source>
</evidence>
<sequence>MNRRSWILAILVILVPALAGVMVVTAATSGTAQAASVPAAVVNLDGTGATTSDGTALPAGRLLVGRLTNPDEALTEKSSTGATTSTLDYSVVDEDAAKKGLEDGTYDVVVTIPKGFSEAIVKTLDGTPTQASVQVQTNDAGSSSIGSVSSDIVSAAADSLGTTVSVAYLNGSLTAMTTLHDKLGEASDGATALASGAAALDDGIDSADDGAQQLSTGADSLADGLAQLESGAATLSSGTSTADSGANTLATGASTLASGAQTAASGVSRLDSGAAQLDSGASALATGASTLSDGVSSYAGGVAQARDGLTTVQPGQTQSLDDGAAALAQGVSQYTGGVQTVYDGMTQPQTKDGTSLVDGADAVADGLEQLDAATSTVDTTKLAKAATAASDLSAFLGDAQQVQQAASALCQDAANDANLAAACKALDDALAGSDVQNQVKTASTDLSTAATQMQALTELLQKNPTTGTSTMNDLATGARSVSNGVNQVSSGIKTNLLGSNATQLNNGAAAISKGLGTSSDVYDPSTGTGRTETGVLNYLVAQSSTLTSGASQLSSGASTLSTGASSLHSGTSQLVTGASALSTGATSLSAGASSLADGLDRLATGASTLATSTGTAAAGATTLSDGASTLADGTGKLADGSSELKDGTQTLSDGLSSAKDKVPSYTDEEASALATALAQPVDVSTDESGEASTATSIAPNAIAVALWIGALVIVSGLGLMSRRRVEAPMSPARLAAASLKPALVLAAVQALALVAIVAFAGAHVNGVWKVLLLSVVAALSMTVLHAALVAALGSRGGTAVSLLALVLQAACLFATTVPQSLTGLYSTANGFMPVTVLASALRGVMLGASGVVTPASAVVTLVVWGAGSALAMTLSVRRRRATSLAGLRHDLAAA</sequence>
<dbReference type="InterPro" id="IPR051328">
    <property type="entry name" value="T7SS_ABC-Transporter"/>
</dbReference>
<protein>
    <recommendedName>
        <fullName evidence="8">ABC-2 type transporter transmembrane domain-containing protein</fullName>
    </recommendedName>
</protein>
<dbReference type="PANTHER" id="PTHR43077">
    <property type="entry name" value="TRANSPORT PERMEASE YVFS-RELATED"/>
    <property type="match status" value="1"/>
</dbReference>